<name>A0A7W2KER5_9PSED</name>
<accession>A0A7W2KER5</accession>
<evidence type="ECO:0000313" key="1">
    <source>
        <dbReference type="EMBL" id="MBA6097042.1"/>
    </source>
</evidence>
<dbReference type="AlphaFoldDB" id="A0A7W2KER5"/>
<sequence>MRHLTWTALAISTSVCAASLEDEVKGAKTVDQLYQSATEDITTNALLKYRDNLRIEPQTLELISTTSKTADVKVSYTWSVPEHTLEEIIDTLGKYFLTTLHDNKITVGLYNCHGHMGSDYCIIKDRLARFLETKSVGTEVTLLGVKDIFSYNHRGIEYAKTSTYSAILTVDKSRIKGTPSPKFSSHIYNIRGCTPFIPECNIQGVYRK</sequence>
<dbReference type="RefSeq" id="WP_182389200.1">
    <property type="nucleotide sequence ID" value="NZ_JACGCX010000003.1"/>
</dbReference>
<organism evidence="1 2">
    <name type="scientific">Pseudomonas juntendi</name>
    <dbReference type="NCBI Taxonomy" id="2666183"/>
    <lineage>
        <taxon>Bacteria</taxon>
        <taxon>Pseudomonadati</taxon>
        <taxon>Pseudomonadota</taxon>
        <taxon>Gammaproteobacteria</taxon>
        <taxon>Pseudomonadales</taxon>
        <taxon>Pseudomonadaceae</taxon>
        <taxon>Pseudomonas</taxon>
    </lineage>
</organism>
<dbReference type="EMBL" id="JACGCX010000003">
    <property type="protein sequence ID" value="MBA6097042.1"/>
    <property type="molecule type" value="Genomic_DNA"/>
</dbReference>
<proteinExistence type="predicted"/>
<dbReference type="Proteomes" id="UP000545074">
    <property type="component" value="Unassembled WGS sequence"/>
</dbReference>
<gene>
    <name evidence="1" type="ORF">H4C80_07865</name>
</gene>
<reference evidence="1 2" key="1">
    <citation type="submission" date="2020-07" db="EMBL/GenBank/DDBJ databases">
        <title>Diversity of carbapenemase encoding genes among Pseudomonas putida group clinical isolates in a tertiary Brazilian hospital.</title>
        <authorList>
            <person name="Alberto-Lei F."/>
            <person name="Nodari C.S."/>
            <person name="Streling A.P."/>
            <person name="Paulino J.T."/>
            <person name="Bessa-Neto F.O."/>
            <person name="Cayo R."/>
            <person name="Gales A.C."/>
        </authorList>
    </citation>
    <scope>NUCLEOTIDE SEQUENCE [LARGE SCALE GENOMIC DNA]</scope>
    <source>
        <strain evidence="1 2">12815</strain>
    </source>
</reference>
<comment type="caution">
    <text evidence="1">The sequence shown here is derived from an EMBL/GenBank/DDBJ whole genome shotgun (WGS) entry which is preliminary data.</text>
</comment>
<protein>
    <submittedName>
        <fullName evidence="1">Uncharacterized protein</fullName>
    </submittedName>
</protein>
<evidence type="ECO:0000313" key="2">
    <source>
        <dbReference type="Proteomes" id="UP000545074"/>
    </source>
</evidence>